<keyword evidence="2" id="KW-0058">Aromatic hydrocarbons catabolism</keyword>
<sequence>MSDDAAPRPEPFAPKTDPAALEDLRARLRATRWPDAPEDAGWALGTDLDALRELVAYWADGFDWPAREAALAELPRFRARLGGTRSGGTGLGGTGLGGSGLGVHFVHARAVAPEGRPALPLILTHGWPDSFWRYSKVVPLLTDPGAHGADPADAFDVIVPDVPGFGYSDRPATPLDSMAVAGLWAELMSVLGYERFGAAGGDIGSHVSRFLALDHPDRVVAVHRTDGGLPRFSGDPADLTPEERAWFEEVAAWSGAEGAYAAIQSTKPQTAAFGLTDSPAGLAAWIVEKLRSWSDCGGDIERSFTKDEILTNITLYWLTGTIASSMRMYRANAAIPLAQHARRVEVPSGFSLFAGDVVRPPRAWLERTTNAVRVTEPPRGGHFAAFEEPELYAEELREFFRPYRQAAQAAQGS</sequence>
<name>A0ABN2VLG1_9ACTN</name>
<dbReference type="InterPro" id="IPR029058">
    <property type="entry name" value="AB_hydrolase_fold"/>
</dbReference>
<keyword evidence="7" id="KW-1185">Reference proteome</keyword>
<feature type="region of interest" description="Disordered" evidence="4">
    <location>
        <begin position="1"/>
        <end position="20"/>
    </location>
</feature>
<dbReference type="InterPro" id="IPR010497">
    <property type="entry name" value="Epoxide_hydro_N"/>
</dbReference>
<dbReference type="SUPFAM" id="SSF53474">
    <property type="entry name" value="alpha/beta-Hydrolases"/>
    <property type="match status" value="1"/>
</dbReference>
<keyword evidence="3 6" id="KW-0378">Hydrolase</keyword>
<evidence type="ECO:0000313" key="7">
    <source>
        <dbReference type="Proteomes" id="UP001500016"/>
    </source>
</evidence>
<evidence type="ECO:0000256" key="2">
    <source>
        <dbReference type="ARBA" id="ARBA00022797"/>
    </source>
</evidence>
<reference evidence="6 7" key="1">
    <citation type="journal article" date="2019" name="Int. J. Syst. Evol. Microbiol.">
        <title>The Global Catalogue of Microorganisms (GCM) 10K type strain sequencing project: providing services to taxonomists for standard genome sequencing and annotation.</title>
        <authorList>
            <consortium name="The Broad Institute Genomics Platform"/>
            <consortium name="The Broad Institute Genome Sequencing Center for Infectious Disease"/>
            <person name="Wu L."/>
            <person name="Ma J."/>
        </authorList>
    </citation>
    <scope>NUCLEOTIDE SEQUENCE [LARGE SCALE GENOMIC DNA]</scope>
    <source>
        <strain evidence="6 7">JCM 15478</strain>
    </source>
</reference>
<protein>
    <submittedName>
        <fullName evidence="6">Epoxide hydrolase</fullName>
    </submittedName>
</protein>
<gene>
    <name evidence="6" type="ORF">GCM10009801_10700</name>
</gene>
<evidence type="ECO:0000256" key="4">
    <source>
        <dbReference type="SAM" id="MobiDB-lite"/>
    </source>
</evidence>
<dbReference type="Pfam" id="PF06441">
    <property type="entry name" value="EHN"/>
    <property type="match status" value="1"/>
</dbReference>
<dbReference type="GO" id="GO:0016787">
    <property type="term" value="F:hydrolase activity"/>
    <property type="evidence" value="ECO:0007669"/>
    <property type="project" value="UniProtKB-KW"/>
</dbReference>
<dbReference type="RefSeq" id="WP_344524542.1">
    <property type="nucleotide sequence ID" value="NZ_BAAAPE010000002.1"/>
</dbReference>
<feature type="domain" description="Epoxide hydrolase N-terminal" evidence="5">
    <location>
        <begin position="10"/>
        <end position="133"/>
    </location>
</feature>
<evidence type="ECO:0000313" key="6">
    <source>
        <dbReference type="EMBL" id="GAA2065398.1"/>
    </source>
</evidence>
<dbReference type="EMBL" id="BAAAPE010000002">
    <property type="protein sequence ID" value="GAA2065398.1"/>
    <property type="molecule type" value="Genomic_DNA"/>
</dbReference>
<dbReference type="PANTHER" id="PTHR21661:SF35">
    <property type="entry name" value="EPOXIDE HYDROLASE"/>
    <property type="match status" value="1"/>
</dbReference>
<accession>A0ABN2VLG1</accession>
<evidence type="ECO:0000259" key="5">
    <source>
        <dbReference type="Pfam" id="PF06441"/>
    </source>
</evidence>
<dbReference type="InterPro" id="IPR016292">
    <property type="entry name" value="Epoxide_hydrolase"/>
</dbReference>
<comment type="similarity">
    <text evidence="1">Belongs to the peptidase S33 family.</text>
</comment>
<evidence type="ECO:0000256" key="1">
    <source>
        <dbReference type="ARBA" id="ARBA00010088"/>
    </source>
</evidence>
<evidence type="ECO:0000256" key="3">
    <source>
        <dbReference type="ARBA" id="ARBA00022801"/>
    </source>
</evidence>
<comment type="caution">
    <text evidence="6">The sequence shown here is derived from an EMBL/GenBank/DDBJ whole genome shotgun (WGS) entry which is preliminary data.</text>
</comment>
<dbReference type="PIRSF" id="PIRSF001112">
    <property type="entry name" value="Epoxide_hydrolase"/>
    <property type="match status" value="1"/>
</dbReference>
<dbReference type="PANTHER" id="PTHR21661">
    <property type="entry name" value="EPOXIDE HYDROLASE 1-RELATED"/>
    <property type="match status" value="1"/>
</dbReference>
<dbReference type="Gene3D" id="3.40.50.1820">
    <property type="entry name" value="alpha/beta hydrolase"/>
    <property type="match status" value="1"/>
</dbReference>
<dbReference type="PRINTS" id="PR00412">
    <property type="entry name" value="EPOXHYDRLASE"/>
</dbReference>
<dbReference type="InterPro" id="IPR000639">
    <property type="entry name" value="Epox_hydrolase-like"/>
</dbReference>
<organism evidence="6 7">
    <name type="scientific">Streptomyces albiaxialis</name>
    <dbReference type="NCBI Taxonomy" id="329523"/>
    <lineage>
        <taxon>Bacteria</taxon>
        <taxon>Bacillati</taxon>
        <taxon>Actinomycetota</taxon>
        <taxon>Actinomycetes</taxon>
        <taxon>Kitasatosporales</taxon>
        <taxon>Streptomycetaceae</taxon>
        <taxon>Streptomyces</taxon>
    </lineage>
</organism>
<proteinExistence type="inferred from homology"/>
<dbReference type="Proteomes" id="UP001500016">
    <property type="component" value="Unassembled WGS sequence"/>
</dbReference>